<dbReference type="GO" id="GO:0006355">
    <property type="term" value="P:regulation of DNA-templated transcription"/>
    <property type="evidence" value="ECO:0007669"/>
    <property type="project" value="InterPro"/>
</dbReference>
<dbReference type="NCBIfam" id="TIGR00229">
    <property type="entry name" value="sensory_box"/>
    <property type="match status" value="1"/>
</dbReference>
<dbReference type="CDD" id="cd00130">
    <property type="entry name" value="PAS"/>
    <property type="match status" value="1"/>
</dbReference>
<feature type="domain" description="HD-GYP" evidence="5">
    <location>
        <begin position="70"/>
        <end position="265"/>
    </location>
</feature>
<dbReference type="Gene3D" id="1.10.3210.10">
    <property type="entry name" value="Hypothetical protein af1432"/>
    <property type="match status" value="1"/>
</dbReference>
<sequence length="753" mass="82101">MTDTTGPATANASSNASPLNATKVASASLQVAAEASQDDVSRLLGKLQETAPRAKESRQPTSTSEIENQLAVVRLGMATSLYYSLRTKHAPTAAHCLRVSLTCSAWASRMGLESEGRDRIEVAALLHDLGKIGVPDRILRKPSKLDVNEQLAMDCCPQIGCEILRGCTSDQELLNIVRHANTWYQSRRREEFPQGDALPLGARMLSIAGAFDAMTTEHVYRAAMSREQAINCLIEGSGSQFDPELVADFARMLEAQPEMLHGAVVDRWLRRLQTNQASSKWSDSVDRTSSKPNKISVRRETHFHDRLLRDLKDGVVFTDSEGIITHWNATMVKMTGIATDAIIGKSWNAKTLRLQSPASDANETTCPLRECYDRSAPVTRAMMLDGTGDEPTSVQVQVSPVSGSKPGILGSVIIIHDNSFRADLEEQLVTLHHKTTMDALTGVSNRAHFDETLDAMVQSTSKGESRFSLVICDIDHFKRVNDVHGHPAGDEALINFAHVLRQHSREGDLVARYGGEEFLLLAANCDNATAAKRADAIRQALETTVMPSLGGECVTASFGVTEYQPGDTAETVLARSDRALLKAKDNGRNRVVQLGSGGGTVDMKAPVPAKSGWFSWFDSSSKSTDAEVDILTPVPADLAIEKLKGFIADHSAEIISVDESQVSLKIHALSMGGRRRIDQHIGLRLDLTLSEARQDELGTARKSALGHSKIHVILTPLRNRDRRSSELQDCVDNVIASLRSYLMGEIMAKPVGE</sequence>
<dbReference type="InterPro" id="IPR035965">
    <property type="entry name" value="PAS-like_dom_sf"/>
</dbReference>
<gene>
    <name evidence="6" type="primary">ydaM</name>
    <name evidence="6" type="ORF">K239x_48110</name>
</gene>
<dbReference type="SUPFAM" id="SSF55785">
    <property type="entry name" value="PYP-like sensor domain (PAS domain)"/>
    <property type="match status" value="1"/>
</dbReference>
<dbReference type="FunFam" id="3.30.70.270:FF:000001">
    <property type="entry name" value="Diguanylate cyclase domain protein"/>
    <property type="match status" value="1"/>
</dbReference>
<evidence type="ECO:0000256" key="2">
    <source>
        <dbReference type="ARBA" id="ARBA00034247"/>
    </source>
</evidence>
<dbReference type="InterPro" id="IPR000014">
    <property type="entry name" value="PAS"/>
</dbReference>
<dbReference type="InterPro" id="IPR050469">
    <property type="entry name" value="Diguanylate_Cyclase"/>
</dbReference>
<feature type="domain" description="GGDEF" evidence="4">
    <location>
        <begin position="465"/>
        <end position="596"/>
    </location>
</feature>
<dbReference type="PROSITE" id="PS50887">
    <property type="entry name" value="GGDEF"/>
    <property type="match status" value="1"/>
</dbReference>
<dbReference type="Gene3D" id="3.30.70.270">
    <property type="match status" value="1"/>
</dbReference>
<evidence type="ECO:0000313" key="6">
    <source>
        <dbReference type="EMBL" id="QDT12799.1"/>
    </source>
</evidence>
<dbReference type="Gene3D" id="3.30.450.20">
    <property type="entry name" value="PAS domain"/>
    <property type="match status" value="1"/>
</dbReference>
<comment type="catalytic activity">
    <reaction evidence="2">
        <text>2 GTP = 3',3'-c-di-GMP + 2 diphosphate</text>
        <dbReference type="Rhea" id="RHEA:24898"/>
        <dbReference type="ChEBI" id="CHEBI:33019"/>
        <dbReference type="ChEBI" id="CHEBI:37565"/>
        <dbReference type="ChEBI" id="CHEBI:58805"/>
        <dbReference type="EC" id="2.7.7.65"/>
    </reaction>
</comment>
<keyword evidence="6" id="KW-0548">Nucleotidyltransferase</keyword>
<dbReference type="InterPro" id="IPR037522">
    <property type="entry name" value="HD_GYP_dom"/>
</dbReference>
<proteinExistence type="predicted"/>
<dbReference type="InterPro" id="IPR029787">
    <property type="entry name" value="Nucleotide_cyclase"/>
</dbReference>
<reference evidence="6 7" key="1">
    <citation type="submission" date="2019-02" db="EMBL/GenBank/DDBJ databases">
        <title>Deep-cultivation of Planctomycetes and their phenomic and genomic characterization uncovers novel biology.</title>
        <authorList>
            <person name="Wiegand S."/>
            <person name="Jogler M."/>
            <person name="Boedeker C."/>
            <person name="Pinto D."/>
            <person name="Vollmers J."/>
            <person name="Rivas-Marin E."/>
            <person name="Kohn T."/>
            <person name="Peeters S.H."/>
            <person name="Heuer A."/>
            <person name="Rast P."/>
            <person name="Oberbeckmann S."/>
            <person name="Bunk B."/>
            <person name="Jeske O."/>
            <person name="Meyerdierks A."/>
            <person name="Storesund J.E."/>
            <person name="Kallscheuer N."/>
            <person name="Luecker S."/>
            <person name="Lage O.M."/>
            <person name="Pohl T."/>
            <person name="Merkel B.J."/>
            <person name="Hornburger P."/>
            <person name="Mueller R.-W."/>
            <person name="Bruemmer F."/>
            <person name="Labrenz M."/>
            <person name="Spormann A.M."/>
            <person name="Op den Camp H."/>
            <person name="Overmann J."/>
            <person name="Amann R."/>
            <person name="Jetten M.S.M."/>
            <person name="Mascher T."/>
            <person name="Medema M.H."/>
            <person name="Devos D.P."/>
            <person name="Kaster A.-K."/>
            <person name="Ovreas L."/>
            <person name="Rohde M."/>
            <person name="Galperin M.Y."/>
            <person name="Jogler C."/>
        </authorList>
    </citation>
    <scope>NUCLEOTIDE SEQUENCE [LARGE SCALE GENOMIC DNA]</scope>
    <source>
        <strain evidence="6 7">K23_9</strain>
    </source>
</reference>
<dbReference type="RefSeq" id="WP_145420637.1">
    <property type="nucleotide sequence ID" value="NZ_CP036526.1"/>
</dbReference>
<dbReference type="SMART" id="SM00267">
    <property type="entry name" value="GGDEF"/>
    <property type="match status" value="1"/>
</dbReference>
<dbReference type="PROSITE" id="PS51832">
    <property type="entry name" value="HD_GYP"/>
    <property type="match status" value="1"/>
</dbReference>
<dbReference type="SMART" id="SM00471">
    <property type="entry name" value="HDc"/>
    <property type="match status" value="1"/>
</dbReference>
<evidence type="ECO:0000259" key="4">
    <source>
        <dbReference type="PROSITE" id="PS50887"/>
    </source>
</evidence>
<dbReference type="SUPFAM" id="SSF109604">
    <property type="entry name" value="HD-domain/PDEase-like"/>
    <property type="match status" value="1"/>
</dbReference>
<evidence type="ECO:0000256" key="1">
    <source>
        <dbReference type="ARBA" id="ARBA00012528"/>
    </source>
</evidence>
<dbReference type="GO" id="GO:0043709">
    <property type="term" value="P:cell adhesion involved in single-species biofilm formation"/>
    <property type="evidence" value="ECO:0007669"/>
    <property type="project" value="TreeGrafter"/>
</dbReference>
<dbReference type="PANTHER" id="PTHR45138">
    <property type="entry name" value="REGULATORY COMPONENTS OF SENSORY TRANSDUCTION SYSTEM"/>
    <property type="match status" value="1"/>
</dbReference>
<name>A0A517P0A4_9BACT</name>
<dbReference type="EMBL" id="CP036526">
    <property type="protein sequence ID" value="QDT12799.1"/>
    <property type="molecule type" value="Genomic_DNA"/>
</dbReference>
<dbReference type="Proteomes" id="UP000319817">
    <property type="component" value="Chromosome"/>
</dbReference>
<evidence type="ECO:0000259" key="5">
    <source>
        <dbReference type="PROSITE" id="PS51832"/>
    </source>
</evidence>
<dbReference type="NCBIfam" id="TIGR00254">
    <property type="entry name" value="GGDEF"/>
    <property type="match status" value="1"/>
</dbReference>
<dbReference type="GO" id="GO:1902201">
    <property type="term" value="P:negative regulation of bacterial-type flagellum-dependent cell motility"/>
    <property type="evidence" value="ECO:0007669"/>
    <property type="project" value="TreeGrafter"/>
</dbReference>
<dbReference type="OrthoDB" id="9759601at2"/>
<dbReference type="CDD" id="cd00077">
    <property type="entry name" value="HDc"/>
    <property type="match status" value="1"/>
</dbReference>
<evidence type="ECO:0000313" key="7">
    <source>
        <dbReference type="Proteomes" id="UP000319817"/>
    </source>
</evidence>
<keyword evidence="7" id="KW-1185">Reference proteome</keyword>
<feature type="domain" description="PAS" evidence="3">
    <location>
        <begin position="300"/>
        <end position="346"/>
    </location>
</feature>
<keyword evidence="6" id="KW-0808">Transferase</keyword>
<dbReference type="InterPro" id="IPR043128">
    <property type="entry name" value="Rev_trsase/Diguanyl_cyclase"/>
</dbReference>
<dbReference type="PANTHER" id="PTHR45138:SF9">
    <property type="entry name" value="DIGUANYLATE CYCLASE DGCM-RELATED"/>
    <property type="match status" value="1"/>
</dbReference>
<accession>A0A517P0A4</accession>
<organism evidence="6 7">
    <name type="scientific">Stieleria marina</name>
    <dbReference type="NCBI Taxonomy" id="1930275"/>
    <lineage>
        <taxon>Bacteria</taxon>
        <taxon>Pseudomonadati</taxon>
        <taxon>Planctomycetota</taxon>
        <taxon>Planctomycetia</taxon>
        <taxon>Pirellulales</taxon>
        <taxon>Pirellulaceae</taxon>
        <taxon>Stieleria</taxon>
    </lineage>
</organism>
<dbReference type="Pfam" id="PF00990">
    <property type="entry name" value="GGDEF"/>
    <property type="match status" value="1"/>
</dbReference>
<dbReference type="InterPro" id="IPR003607">
    <property type="entry name" value="HD/PDEase_dom"/>
</dbReference>
<dbReference type="GO" id="GO:0005886">
    <property type="term" value="C:plasma membrane"/>
    <property type="evidence" value="ECO:0007669"/>
    <property type="project" value="TreeGrafter"/>
</dbReference>
<dbReference type="SMART" id="SM00091">
    <property type="entry name" value="PAS"/>
    <property type="match status" value="1"/>
</dbReference>
<dbReference type="SUPFAM" id="SSF55073">
    <property type="entry name" value="Nucleotide cyclase"/>
    <property type="match status" value="1"/>
</dbReference>
<protein>
    <recommendedName>
        <fullName evidence="1">diguanylate cyclase</fullName>
        <ecNumber evidence="1">2.7.7.65</ecNumber>
    </recommendedName>
</protein>
<dbReference type="PROSITE" id="PS50112">
    <property type="entry name" value="PAS"/>
    <property type="match status" value="1"/>
</dbReference>
<dbReference type="AlphaFoldDB" id="A0A517P0A4"/>
<dbReference type="InterPro" id="IPR000160">
    <property type="entry name" value="GGDEF_dom"/>
</dbReference>
<dbReference type="Pfam" id="PF13487">
    <property type="entry name" value="HD_5"/>
    <property type="match status" value="1"/>
</dbReference>
<dbReference type="CDD" id="cd01949">
    <property type="entry name" value="GGDEF"/>
    <property type="match status" value="1"/>
</dbReference>
<dbReference type="GO" id="GO:0052621">
    <property type="term" value="F:diguanylate cyclase activity"/>
    <property type="evidence" value="ECO:0007669"/>
    <property type="project" value="UniProtKB-EC"/>
</dbReference>
<dbReference type="InterPro" id="IPR013767">
    <property type="entry name" value="PAS_fold"/>
</dbReference>
<dbReference type="EC" id="2.7.7.65" evidence="1"/>
<dbReference type="Pfam" id="PF00989">
    <property type="entry name" value="PAS"/>
    <property type="match status" value="1"/>
</dbReference>
<evidence type="ECO:0000259" key="3">
    <source>
        <dbReference type="PROSITE" id="PS50112"/>
    </source>
</evidence>